<dbReference type="InterPro" id="IPR009075">
    <property type="entry name" value="AcylCo_DH/oxidase_C"/>
</dbReference>
<feature type="domain" description="Acyl-CoA oxidase/dehydrogenase middle" evidence="8">
    <location>
        <begin position="156"/>
        <end position="253"/>
    </location>
</feature>
<sequence>MKDMTEDLDVIGWGEPNHLSRYHSPYYTESHVKWRMHLRKWCEEKLQPNIGKWEKEKIIPHSVFKNAFEVGFLPAIVGAPWPEHLVGPCPALGKGEKFDAFHELIAWEEICRLGSGGLTWGICEGIQIGVPPLLNFGTPEMKKVAQQCLMGEKVICLCISEPYAGSDVANIRCKAEKKVVNGEEVYVVNGEKKWITNGTYADYFIVAARTGGKGNKGISLLLVDRSMAGIETKKMDCMGMFASGTAYITLEDVHVPCSKVIGEVNKGFYYIMYNFNHERWGFIAQSTEFARVCLDEATRYALRRRTFGKTLVEHPVIRAKIGEMARQIESTHAMLELMTYQMTQMSKEEQMTKLAADSALIKVQATKMFEYCAREAAQIFGGNSYIRGGQGEKVERLYREVRAMAIPGGSEEIMIDLAVRQILKPIKKL</sequence>
<dbReference type="InterPro" id="IPR009100">
    <property type="entry name" value="AcylCoA_DH/oxidase_NM_dom_sf"/>
</dbReference>
<organism evidence="10 11">
    <name type="scientific">Chloropicon primus</name>
    <dbReference type="NCBI Taxonomy" id="1764295"/>
    <lineage>
        <taxon>Eukaryota</taxon>
        <taxon>Viridiplantae</taxon>
        <taxon>Chlorophyta</taxon>
        <taxon>Chloropicophyceae</taxon>
        <taxon>Chloropicales</taxon>
        <taxon>Chloropicaceae</taxon>
        <taxon>Chloropicon</taxon>
    </lineage>
</organism>
<dbReference type="InterPro" id="IPR006091">
    <property type="entry name" value="Acyl-CoA_Oxase/DH_mid-dom"/>
</dbReference>
<dbReference type="PANTHER" id="PTHR48083">
    <property type="entry name" value="MEDIUM-CHAIN SPECIFIC ACYL-COA DEHYDROGENASE, MITOCHONDRIAL-RELATED"/>
    <property type="match status" value="1"/>
</dbReference>
<keyword evidence="5 6" id="KW-0560">Oxidoreductase</keyword>
<dbReference type="InterPro" id="IPR036250">
    <property type="entry name" value="AcylCo_DH-like_C"/>
</dbReference>
<comment type="similarity">
    <text evidence="2 6">Belongs to the acyl-CoA dehydrogenase family.</text>
</comment>
<dbReference type="GO" id="GO:0005737">
    <property type="term" value="C:cytoplasm"/>
    <property type="evidence" value="ECO:0007669"/>
    <property type="project" value="TreeGrafter"/>
</dbReference>
<proteinExistence type="inferred from homology"/>
<dbReference type="SUPFAM" id="SSF47203">
    <property type="entry name" value="Acyl-CoA dehydrogenase C-terminal domain-like"/>
    <property type="match status" value="1"/>
</dbReference>
<dbReference type="InterPro" id="IPR046373">
    <property type="entry name" value="Acyl-CoA_Oxase/DH_mid-dom_sf"/>
</dbReference>
<dbReference type="Gene3D" id="1.10.540.10">
    <property type="entry name" value="Acyl-CoA dehydrogenase/oxidase, N-terminal domain"/>
    <property type="match status" value="1"/>
</dbReference>
<dbReference type="Gene3D" id="1.20.140.10">
    <property type="entry name" value="Butyryl-CoA Dehydrogenase, subunit A, domain 3"/>
    <property type="match status" value="1"/>
</dbReference>
<name>A0A5B8MJT6_9CHLO</name>
<dbReference type="AlphaFoldDB" id="A0A5B8MJT6"/>
<dbReference type="Pfam" id="PF02770">
    <property type="entry name" value="Acyl-CoA_dh_M"/>
    <property type="match status" value="1"/>
</dbReference>
<dbReference type="Gene3D" id="2.40.110.10">
    <property type="entry name" value="Butyryl-CoA Dehydrogenase, subunit A, domain 2"/>
    <property type="match status" value="1"/>
</dbReference>
<evidence type="ECO:0000259" key="9">
    <source>
        <dbReference type="Pfam" id="PF02771"/>
    </source>
</evidence>
<dbReference type="GO" id="GO:0003995">
    <property type="term" value="F:acyl-CoA dehydrogenase activity"/>
    <property type="evidence" value="ECO:0007669"/>
    <property type="project" value="TreeGrafter"/>
</dbReference>
<evidence type="ECO:0000256" key="5">
    <source>
        <dbReference type="ARBA" id="ARBA00023002"/>
    </source>
</evidence>
<dbReference type="GO" id="GO:0050660">
    <property type="term" value="F:flavin adenine dinucleotide binding"/>
    <property type="evidence" value="ECO:0007669"/>
    <property type="project" value="InterPro"/>
</dbReference>
<keyword evidence="3 6" id="KW-0285">Flavoprotein</keyword>
<evidence type="ECO:0000313" key="11">
    <source>
        <dbReference type="Proteomes" id="UP000316726"/>
    </source>
</evidence>
<feature type="domain" description="Acyl-CoA dehydrogenase/oxidase N-terminal" evidence="9">
    <location>
        <begin position="28"/>
        <end position="143"/>
    </location>
</feature>
<reference evidence="10 11" key="1">
    <citation type="submission" date="2018-07" db="EMBL/GenBank/DDBJ databases">
        <title>The complete nuclear genome of the prasinophyte Chloropicon primus (CCMP1205).</title>
        <authorList>
            <person name="Pombert J.-F."/>
            <person name="Otis C."/>
            <person name="Turmel M."/>
            <person name="Lemieux C."/>
        </authorList>
    </citation>
    <scope>NUCLEOTIDE SEQUENCE [LARGE SCALE GENOMIC DNA]</scope>
    <source>
        <strain evidence="10 11">CCMP1205</strain>
    </source>
</reference>
<evidence type="ECO:0000259" key="7">
    <source>
        <dbReference type="Pfam" id="PF00441"/>
    </source>
</evidence>
<gene>
    <name evidence="10" type="ORF">A3770_04p32050</name>
</gene>
<evidence type="ECO:0000256" key="2">
    <source>
        <dbReference type="ARBA" id="ARBA00009347"/>
    </source>
</evidence>
<evidence type="ECO:0000256" key="3">
    <source>
        <dbReference type="ARBA" id="ARBA00022630"/>
    </source>
</evidence>
<dbReference type="InterPro" id="IPR037069">
    <property type="entry name" value="AcylCoA_DH/ox_N_sf"/>
</dbReference>
<dbReference type="Proteomes" id="UP000316726">
    <property type="component" value="Chromosome 4"/>
</dbReference>
<dbReference type="InterPro" id="IPR013786">
    <property type="entry name" value="AcylCoA_DH/ox_N"/>
</dbReference>
<keyword evidence="4 6" id="KW-0274">FAD</keyword>
<dbReference type="OrthoDB" id="1663335at2759"/>
<dbReference type="SUPFAM" id="SSF56645">
    <property type="entry name" value="Acyl-CoA dehydrogenase NM domain-like"/>
    <property type="match status" value="1"/>
</dbReference>
<dbReference type="EMBL" id="CP031037">
    <property type="protein sequence ID" value="QDZ20687.1"/>
    <property type="molecule type" value="Genomic_DNA"/>
</dbReference>
<dbReference type="InterPro" id="IPR050741">
    <property type="entry name" value="Acyl-CoA_dehydrogenase"/>
</dbReference>
<evidence type="ECO:0000256" key="6">
    <source>
        <dbReference type="RuleBase" id="RU362125"/>
    </source>
</evidence>
<keyword evidence="11" id="KW-1185">Reference proteome</keyword>
<dbReference type="FunFam" id="2.40.110.10:FF:000002">
    <property type="entry name" value="Acyl-CoA dehydrogenase fadE12"/>
    <property type="match status" value="1"/>
</dbReference>
<evidence type="ECO:0000256" key="1">
    <source>
        <dbReference type="ARBA" id="ARBA00001974"/>
    </source>
</evidence>
<dbReference type="Pfam" id="PF02771">
    <property type="entry name" value="Acyl-CoA_dh_N"/>
    <property type="match status" value="1"/>
</dbReference>
<accession>A0A5B8MJT6</accession>
<protein>
    <submittedName>
        <fullName evidence="10">Acyl-CoA dehydrogenase</fullName>
    </submittedName>
</protein>
<dbReference type="STRING" id="1764295.A0A5B8MJT6"/>
<dbReference type="GO" id="GO:0033539">
    <property type="term" value="P:fatty acid beta-oxidation using acyl-CoA dehydrogenase"/>
    <property type="evidence" value="ECO:0007669"/>
    <property type="project" value="TreeGrafter"/>
</dbReference>
<comment type="cofactor">
    <cofactor evidence="1 6">
        <name>FAD</name>
        <dbReference type="ChEBI" id="CHEBI:57692"/>
    </cofactor>
</comment>
<evidence type="ECO:0000313" key="10">
    <source>
        <dbReference type="EMBL" id="QDZ20687.1"/>
    </source>
</evidence>
<evidence type="ECO:0000259" key="8">
    <source>
        <dbReference type="Pfam" id="PF02770"/>
    </source>
</evidence>
<evidence type="ECO:0000256" key="4">
    <source>
        <dbReference type="ARBA" id="ARBA00022827"/>
    </source>
</evidence>
<dbReference type="Pfam" id="PF00441">
    <property type="entry name" value="Acyl-CoA_dh_1"/>
    <property type="match status" value="1"/>
</dbReference>
<dbReference type="PANTHER" id="PTHR48083:SF28">
    <property type="entry name" value="ACYL-COA DEHYDROGENASE FAMILY PROTEIN (AFU_ORTHOLOGUE AFUA_6G10880)-RELATED"/>
    <property type="match status" value="1"/>
</dbReference>
<feature type="domain" description="Acyl-CoA dehydrogenase/oxidase C-terminal" evidence="7">
    <location>
        <begin position="265"/>
        <end position="422"/>
    </location>
</feature>